<evidence type="ECO:0000313" key="3">
    <source>
        <dbReference type="EMBL" id="URN18353.1"/>
    </source>
</evidence>
<feature type="region of interest" description="Disordered" evidence="1">
    <location>
        <begin position="25"/>
        <end position="62"/>
    </location>
</feature>
<dbReference type="EMBL" id="CP095474">
    <property type="protein sequence ID" value="URN18353.1"/>
    <property type="molecule type" value="Genomic_DNA"/>
</dbReference>
<dbReference type="RefSeq" id="WP_106428099.1">
    <property type="nucleotide sequence ID" value="NZ_CP095474.1"/>
</dbReference>
<organism evidence="3 4">
    <name type="scientific">Streptomyces sudanensis</name>
    <dbReference type="NCBI Taxonomy" id="436397"/>
    <lineage>
        <taxon>Bacteria</taxon>
        <taxon>Bacillati</taxon>
        <taxon>Actinomycetota</taxon>
        <taxon>Actinomycetes</taxon>
        <taxon>Kitasatosporales</taxon>
        <taxon>Streptomycetaceae</taxon>
        <taxon>Streptomyces</taxon>
    </lineage>
</organism>
<dbReference type="Pfam" id="PF11239">
    <property type="entry name" value="DUF3040"/>
    <property type="match status" value="1"/>
</dbReference>
<keyword evidence="4" id="KW-1185">Reference proteome</keyword>
<name>A0ABY4TKZ1_9ACTN</name>
<dbReference type="InterPro" id="IPR021401">
    <property type="entry name" value="DUF3040"/>
</dbReference>
<proteinExistence type="predicted"/>
<keyword evidence="2" id="KW-0472">Membrane</keyword>
<feature type="compositionally biased region" description="Low complexity" evidence="1">
    <location>
        <begin position="103"/>
        <end position="114"/>
    </location>
</feature>
<feature type="compositionally biased region" description="Pro residues" evidence="1">
    <location>
        <begin position="40"/>
        <end position="50"/>
    </location>
</feature>
<feature type="region of interest" description="Disordered" evidence="1">
    <location>
        <begin position="88"/>
        <end position="114"/>
    </location>
</feature>
<sequence>MASGMDENRLLAEIERLLARDDPGLEARMSELTRQFADDPPAPGAAPPGGPDGDDGDGQARRERDWRKVLALVAVVVAVVGLLLTAILTQPPGSGTGPPPGSPAGLPAATVPRA</sequence>
<reference evidence="3" key="1">
    <citation type="submission" date="2022-04" db="EMBL/GenBank/DDBJ databases">
        <title>Systematic whole-genome sequencing reveals an unexpected diversity among actinomycetoma pathogens and provides insights into their antibacterial susceptibilities.</title>
        <authorList>
            <person name="Watson A.K."/>
            <person name="Kepplinger B."/>
            <person name="Bakhiet S.M."/>
            <person name="Mhmoud N.A."/>
            <person name="Chapman J."/>
            <person name="Allenby N."/>
            <person name="Mickiewicz K."/>
            <person name="Goodfellow M."/>
            <person name="Fahal A.H."/>
            <person name="Errington J."/>
        </authorList>
    </citation>
    <scope>NUCLEOTIDE SEQUENCE</scope>
    <source>
        <strain evidence="3">SD 504</strain>
    </source>
</reference>
<accession>A0ABY4TKZ1</accession>
<evidence type="ECO:0000313" key="4">
    <source>
        <dbReference type="Proteomes" id="UP001056383"/>
    </source>
</evidence>
<dbReference type="Proteomes" id="UP001056383">
    <property type="component" value="Chromosome"/>
</dbReference>
<evidence type="ECO:0000256" key="1">
    <source>
        <dbReference type="SAM" id="MobiDB-lite"/>
    </source>
</evidence>
<keyword evidence="2" id="KW-0812">Transmembrane</keyword>
<protein>
    <submittedName>
        <fullName evidence="3">DUF3040 domain-containing protein</fullName>
    </submittedName>
</protein>
<evidence type="ECO:0000256" key="2">
    <source>
        <dbReference type="SAM" id="Phobius"/>
    </source>
</evidence>
<gene>
    <name evidence="3" type="ORF">MW084_23080</name>
</gene>
<feature type="transmembrane region" description="Helical" evidence="2">
    <location>
        <begin position="69"/>
        <end position="89"/>
    </location>
</feature>
<keyword evidence="2" id="KW-1133">Transmembrane helix</keyword>